<comment type="caution">
    <text evidence="1">The sequence shown here is derived from an EMBL/GenBank/DDBJ whole genome shotgun (WGS) entry which is preliminary data.</text>
</comment>
<sequence length="211" mass="24796">DLVLPFPPALQEIFSLPYSISCTRDMEKVSFENMQLSTQGAERQRKDILKTALRFEQLLVERRRTSSDMNDSEILAELVTKYNQYRANAAIKKWQVSADGHQAIWAIIIGLDEISRSLIKQHLDHNKWEESGVTPEVQHLHIKKYNMWWATNCRKMKRSMRSRHRWSEENWNRNVDHCCVAVWACNEIAKMNDPRITQTMLDGMMDNFLTG</sequence>
<protein>
    <submittedName>
        <fullName evidence="1">Uncharacterized protein</fullName>
    </submittedName>
</protein>
<name>A0ABP0PAC2_9DINO</name>
<organism evidence="1 2">
    <name type="scientific">Durusdinium trenchii</name>
    <dbReference type="NCBI Taxonomy" id="1381693"/>
    <lineage>
        <taxon>Eukaryota</taxon>
        <taxon>Sar</taxon>
        <taxon>Alveolata</taxon>
        <taxon>Dinophyceae</taxon>
        <taxon>Suessiales</taxon>
        <taxon>Symbiodiniaceae</taxon>
        <taxon>Durusdinium</taxon>
    </lineage>
</organism>
<evidence type="ECO:0000313" key="1">
    <source>
        <dbReference type="EMBL" id="CAK9072442.1"/>
    </source>
</evidence>
<feature type="non-terminal residue" evidence="1">
    <location>
        <position position="1"/>
    </location>
</feature>
<gene>
    <name evidence="1" type="ORF">SCF082_LOCUS35628</name>
</gene>
<keyword evidence="2" id="KW-1185">Reference proteome</keyword>
<evidence type="ECO:0000313" key="2">
    <source>
        <dbReference type="Proteomes" id="UP001642464"/>
    </source>
</evidence>
<dbReference type="Proteomes" id="UP001642464">
    <property type="component" value="Unassembled WGS sequence"/>
</dbReference>
<dbReference type="EMBL" id="CAXAMM010034213">
    <property type="protein sequence ID" value="CAK9072442.1"/>
    <property type="molecule type" value="Genomic_DNA"/>
</dbReference>
<proteinExistence type="predicted"/>
<reference evidence="1 2" key="1">
    <citation type="submission" date="2024-02" db="EMBL/GenBank/DDBJ databases">
        <authorList>
            <person name="Chen Y."/>
            <person name="Shah S."/>
            <person name="Dougan E. K."/>
            <person name="Thang M."/>
            <person name="Chan C."/>
        </authorList>
    </citation>
    <scope>NUCLEOTIDE SEQUENCE [LARGE SCALE GENOMIC DNA]</scope>
</reference>
<accession>A0ABP0PAC2</accession>